<keyword evidence="2" id="KW-1185">Reference proteome</keyword>
<accession>A0ACC2MSD3</accession>
<dbReference type="EMBL" id="CM056809">
    <property type="protein sequence ID" value="KAJ8648408.1"/>
    <property type="molecule type" value="Genomic_DNA"/>
</dbReference>
<gene>
    <name evidence="1" type="ORF">MRB53_001431</name>
</gene>
<evidence type="ECO:0000313" key="2">
    <source>
        <dbReference type="Proteomes" id="UP001234297"/>
    </source>
</evidence>
<reference evidence="1 2" key="1">
    <citation type="journal article" date="2022" name="Hortic Res">
        <title>A haplotype resolved chromosomal level avocado genome allows analysis of novel avocado genes.</title>
        <authorList>
            <person name="Nath O."/>
            <person name="Fletcher S.J."/>
            <person name="Hayward A."/>
            <person name="Shaw L.M."/>
            <person name="Masouleh A.K."/>
            <person name="Furtado A."/>
            <person name="Henry R.J."/>
            <person name="Mitter N."/>
        </authorList>
    </citation>
    <scope>NUCLEOTIDE SEQUENCE [LARGE SCALE GENOMIC DNA]</scope>
    <source>
        <strain evidence="2">cv. Hass</strain>
    </source>
</reference>
<sequence>MLSHQAAVRRNICLASGAILHSAIDGIWKARNLLIHREGEDSPGRQSCGNEPALAAAEAEGLLRIKGHSSRGKTVAQVALRWVYEQGVIMVVKSFNKERMKENQEIFDWELTQEESQKISNITQRKGLPAVGFVSDDGPYKSLDELWDGEI</sequence>
<name>A0ACC2MSD3_PERAE</name>
<dbReference type="Proteomes" id="UP001234297">
    <property type="component" value="Chromosome 1"/>
</dbReference>
<protein>
    <submittedName>
        <fullName evidence="1">Uncharacterized protein</fullName>
    </submittedName>
</protein>
<evidence type="ECO:0000313" key="1">
    <source>
        <dbReference type="EMBL" id="KAJ8648408.1"/>
    </source>
</evidence>
<comment type="caution">
    <text evidence="1">The sequence shown here is derived from an EMBL/GenBank/DDBJ whole genome shotgun (WGS) entry which is preliminary data.</text>
</comment>
<proteinExistence type="predicted"/>
<organism evidence="1 2">
    <name type="scientific">Persea americana</name>
    <name type="common">Avocado</name>
    <dbReference type="NCBI Taxonomy" id="3435"/>
    <lineage>
        <taxon>Eukaryota</taxon>
        <taxon>Viridiplantae</taxon>
        <taxon>Streptophyta</taxon>
        <taxon>Embryophyta</taxon>
        <taxon>Tracheophyta</taxon>
        <taxon>Spermatophyta</taxon>
        <taxon>Magnoliopsida</taxon>
        <taxon>Magnoliidae</taxon>
        <taxon>Laurales</taxon>
        <taxon>Lauraceae</taxon>
        <taxon>Persea</taxon>
    </lineage>
</organism>